<evidence type="ECO:0000313" key="2">
    <source>
        <dbReference type="Proteomes" id="UP000221506"/>
    </source>
</evidence>
<gene>
    <name evidence="1" type="ORF">phiA829_060</name>
</gene>
<organism evidence="1 2">
    <name type="scientific">Aeromonas phage phiA8-29</name>
    <dbReference type="NCBI Taxonomy" id="1978922"/>
    <lineage>
        <taxon>Viruses</taxon>
        <taxon>Duplodnaviria</taxon>
        <taxon>Heunggongvirae</taxon>
        <taxon>Uroviricota</taxon>
        <taxon>Caudoviricetes</taxon>
        <taxon>Pantevenvirales</taxon>
        <taxon>Ackermannviridae</taxon>
        <taxon>Tedavirus</taxon>
        <taxon>Tedavirus A829</taxon>
    </lineage>
</organism>
<evidence type="ECO:0000313" key="1">
    <source>
        <dbReference type="EMBL" id="ARK07880.1"/>
    </source>
</evidence>
<reference evidence="1 2" key="1">
    <citation type="submission" date="2017-04" db="EMBL/GenBank/DDBJ databases">
        <title>Complete genome sequence and characterization of temperature-dependent bacteriophage phiA8-29 infecting Aeromonas.</title>
        <authorList>
            <person name="He Y."/>
            <person name="Yang H."/>
        </authorList>
    </citation>
    <scope>NUCLEOTIDE SEQUENCE [LARGE SCALE GENOMIC DNA]</scope>
</reference>
<sequence>MKHDFVNSTRPTAFDFWWKRHGSTVKAVAFVTIMALIGSVN</sequence>
<dbReference type="EMBL" id="KY914485">
    <property type="protein sequence ID" value="ARK07880.1"/>
    <property type="molecule type" value="Genomic_DNA"/>
</dbReference>
<keyword evidence="2" id="KW-1185">Reference proteome</keyword>
<name>A0A1W6DY00_9CAUD</name>
<accession>A0A1W6DY00</accession>
<dbReference type="Proteomes" id="UP000221506">
    <property type="component" value="Segment"/>
</dbReference>
<protein>
    <submittedName>
        <fullName evidence="1">Uncharacterized protein</fullName>
    </submittedName>
</protein>
<proteinExistence type="predicted"/>